<dbReference type="EMBL" id="JAWDJW010007776">
    <property type="protein sequence ID" value="KAK3061539.1"/>
    <property type="molecule type" value="Genomic_DNA"/>
</dbReference>
<evidence type="ECO:0000313" key="1">
    <source>
        <dbReference type="EMBL" id="KAK3061539.1"/>
    </source>
</evidence>
<accession>A0ACC3D467</accession>
<keyword evidence="2" id="KW-1185">Reference proteome</keyword>
<name>A0ACC3D467_9PEZI</name>
<protein>
    <submittedName>
        <fullName evidence="1">Uncharacterized protein</fullName>
    </submittedName>
</protein>
<proteinExistence type="predicted"/>
<sequence length="364" mass="41417">LSVAEYKPSKDQRQAINRWNRYVLGGDYIKEAARKYPKSKEDKARERNGFDIIHAVHEAEYKSLDVPPEPAHKLEVTLESDDFTDEKYKLFQDYQKHVHDDDSSTPSGFKRFLCSSPLSQRTENAGTTSKRLGSYHQCYRLDGRLIAMAVLDLLPHCVSGVYFIYHQDFEMWSFGKLSAVREAALALQGGYEHYYMGYYIHSCAKMRYKGDYKPQYILDLENHQWDPLDEDMRSLLDRQRYASRSKHLAPTAGGVEDDDEQSEAAEGNTYRTTVEAAEYYENGGSVFDLNVPGVMTVDQVRQHVKIDDMRIKIRPDITVPAKYLRGWEESDLAEGGSLKGIIAEYAACVGAEVANEAVVQFGSG</sequence>
<evidence type="ECO:0000313" key="2">
    <source>
        <dbReference type="Proteomes" id="UP001186974"/>
    </source>
</evidence>
<organism evidence="1 2">
    <name type="scientific">Coniosporium uncinatum</name>
    <dbReference type="NCBI Taxonomy" id="93489"/>
    <lineage>
        <taxon>Eukaryota</taxon>
        <taxon>Fungi</taxon>
        <taxon>Dikarya</taxon>
        <taxon>Ascomycota</taxon>
        <taxon>Pezizomycotina</taxon>
        <taxon>Dothideomycetes</taxon>
        <taxon>Dothideomycetes incertae sedis</taxon>
        <taxon>Coniosporium</taxon>
    </lineage>
</organism>
<gene>
    <name evidence="1" type="ORF">LTS18_005971</name>
</gene>
<feature type="non-terminal residue" evidence="1">
    <location>
        <position position="1"/>
    </location>
</feature>
<dbReference type="Proteomes" id="UP001186974">
    <property type="component" value="Unassembled WGS sequence"/>
</dbReference>
<reference evidence="1" key="1">
    <citation type="submission" date="2024-09" db="EMBL/GenBank/DDBJ databases">
        <title>Black Yeasts Isolated from many extreme environments.</title>
        <authorList>
            <person name="Coleine C."/>
            <person name="Stajich J.E."/>
            <person name="Selbmann L."/>
        </authorList>
    </citation>
    <scope>NUCLEOTIDE SEQUENCE</scope>
    <source>
        <strain evidence="1">CCFEE 5737</strain>
    </source>
</reference>
<comment type="caution">
    <text evidence="1">The sequence shown here is derived from an EMBL/GenBank/DDBJ whole genome shotgun (WGS) entry which is preliminary data.</text>
</comment>